<organism evidence="1 2">
    <name type="scientific">Mucilaginibacter pineti</name>
    <dbReference type="NCBI Taxonomy" id="1391627"/>
    <lineage>
        <taxon>Bacteria</taxon>
        <taxon>Pseudomonadati</taxon>
        <taxon>Bacteroidota</taxon>
        <taxon>Sphingobacteriia</taxon>
        <taxon>Sphingobacteriales</taxon>
        <taxon>Sphingobacteriaceae</taxon>
        <taxon>Mucilaginibacter</taxon>
    </lineage>
</organism>
<keyword evidence="2" id="KW-1185">Reference proteome</keyword>
<dbReference type="AlphaFoldDB" id="A0A1G7HCS2"/>
<proteinExistence type="predicted"/>
<accession>A0A1G7HCS2</accession>
<gene>
    <name evidence="1" type="ORF">SAMN05216464_111156</name>
</gene>
<evidence type="ECO:0000313" key="1">
    <source>
        <dbReference type="EMBL" id="SDE97859.1"/>
    </source>
</evidence>
<dbReference type="EMBL" id="FNAI01000011">
    <property type="protein sequence ID" value="SDE97859.1"/>
    <property type="molecule type" value="Genomic_DNA"/>
</dbReference>
<protein>
    <submittedName>
        <fullName evidence="1">Uncharacterized protein</fullName>
    </submittedName>
</protein>
<reference evidence="1 2" key="1">
    <citation type="submission" date="2016-10" db="EMBL/GenBank/DDBJ databases">
        <authorList>
            <person name="de Groot N.N."/>
        </authorList>
    </citation>
    <scope>NUCLEOTIDE SEQUENCE [LARGE SCALE GENOMIC DNA]</scope>
    <source>
        <strain evidence="1 2">47C3B</strain>
    </source>
</reference>
<sequence length="156" mass="18050">MLIPRYEMNPHNEYFAPNSERLFPRDFKNGDVPNAITCMRKSNNFMQSNCSSPLLKFSSINSINPPVVAICRMRQSKRPFLHGRKGASGSWAEPYFACHLRCKWGFAYPPGILYRVFAGKKEENRIPGGILYRYLKAYPVIQSNASLKIKRWKILM</sequence>
<evidence type="ECO:0000313" key="2">
    <source>
        <dbReference type="Proteomes" id="UP000199072"/>
    </source>
</evidence>
<dbReference type="Proteomes" id="UP000199072">
    <property type="component" value="Unassembled WGS sequence"/>
</dbReference>
<dbReference type="STRING" id="1391627.SAMN05216464_111156"/>
<name>A0A1G7HCS2_9SPHI</name>